<dbReference type="EMBL" id="SMFZ01000002">
    <property type="protein sequence ID" value="TCK22192.1"/>
    <property type="molecule type" value="Genomic_DNA"/>
</dbReference>
<protein>
    <submittedName>
        <fullName evidence="6">AraC family transcriptional regulator</fullName>
    </submittedName>
</protein>
<dbReference type="PANTHER" id="PTHR46796">
    <property type="entry name" value="HTH-TYPE TRANSCRIPTIONAL ACTIVATOR RHAS-RELATED"/>
    <property type="match status" value="1"/>
</dbReference>
<dbReference type="InterPro" id="IPR037923">
    <property type="entry name" value="HTH-like"/>
</dbReference>
<dbReference type="AlphaFoldDB" id="A0A4R1HXC6"/>
<dbReference type="Gene3D" id="1.10.10.60">
    <property type="entry name" value="Homeodomain-like"/>
    <property type="match status" value="1"/>
</dbReference>
<feature type="domain" description="HTH araC/xylS-type" evidence="5">
    <location>
        <begin position="257"/>
        <end position="358"/>
    </location>
</feature>
<keyword evidence="1" id="KW-0805">Transcription regulation</keyword>
<keyword evidence="3" id="KW-0010">Activator</keyword>
<comment type="caution">
    <text evidence="6">The sequence shown here is derived from an EMBL/GenBank/DDBJ whole genome shotgun (WGS) entry which is preliminary data.</text>
</comment>
<dbReference type="SMART" id="SM00342">
    <property type="entry name" value="HTH_ARAC"/>
    <property type="match status" value="1"/>
</dbReference>
<dbReference type="PROSITE" id="PS00041">
    <property type="entry name" value="HTH_ARAC_FAMILY_1"/>
    <property type="match status" value="1"/>
</dbReference>
<keyword evidence="4" id="KW-0804">Transcription</keyword>
<dbReference type="GO" id="GO:0043565">
    <property type="term" value="F:sequence-specific DNA binding"/>
    <property type="evidence" value="ECO:0007669"/>
    <property type="project" value="InterPro"/>
</dbReference>
<sequence>MAAVTCLSLQCTDISLGCTTARSGAGMLCGGGNAMRNEAGRGTGNGIGAEVRDVDTWRNAVSGALLRFEVECARPDHFHGRVERVDLGETSLVAMTSRPHRAVRDAEHIGDETSADYLLSLQLDGEAQFRQDRRSATVRPGDMVFYDSTRPVEITSGEGYRSLCFRFPRDAAGVDRRAGELTATTLHAAHGLTPALAGLLTGLHTSLDRRAGASPAGAASLRATVRHATELARILFDDELARRGLLDPVDPHDRMRRRIDHHIDEHLADPDLSPRSIAAALFVSTRHLHALLADDGRTVATTVRRRRLERSLADLADPDMATSPVSAIGARWGFPNPTRFGQVVKSETGLTPTAYRRAAQP</sequence>
<evidence type="ECO:0000256" key="1">
    <source>
        <dbReference type="ARBA" id="ARBA00023015"/>
    </source>
</evidence>
<name>A0A4R1HXC6_PSEEN</name>
<dbReference type="InterPro" id="IPR050204">
    <property type="entry name" value="AraC_XylS_family_regulators"/>
</dbReference>
<evidence type="ECO:0000313" key="7">
    <source>
        <dbReference type="Proteomes" id="UP000295560"/>
    </source>
</evidence>
<evidence type="ECO:0000256" key="2">
    <source>
        <dbReference type="ARBA" id="ARBA00023125"/>
    </source>
</evidence>
<dbReference type="PROSITE" id="PS01124">
    <property type="entry name" value="HTH_ARAC_FAMILY_2"/>
    <property type="match status" value="1"/>
</dbReference>
<organism evidence="6 7">
    <name type="scientific">Pseudonocardia endophytica</name>
    <dbReference type="NCBI Taxonomy" id="401976"/>
    <lineage>
        <taxon>Bacteria</taxon>
        <taxon>Bacillati</taxon>
        <taxon>Actinomycetota</taxon>
        <taxon>Actinomycetes</taxon>
        <taxon>Pseudonocardiales</taxon>
        <taxon>Pseudonocardiaceae</taxon>
        <taxon>Pseudonocardia</taxon>
    </lineage>
</organism>
<accession>A0A4R1HXC6</accession>
<reference evidence="6 7" key="1">
    <citation type="submission" date="2019-03" db="EMBL/GenBank/DDBJ databases">
        <title>Sequencing the genomes of 1000 actinobacteria strains.</title>
        <authorList>
            <person name="Klenk H.-P."/>
        </authorList>
    </citation>
    <scope>NUCLEOTIDE SEQUENCE [LARGE SCALE GENOMIC DNA]</scope>
    <source>
        <strain evidence="6 7">DSM 44969</strain>
    </source>
</reference>
<evidence type="ECO:0000313" key="6">
    <source>
        <dbReference type="EMBL" id="TCK22192.1"/>
    </source>
</evidence>
<keyword evidence="7" id="KW-1185">Reference proteome</keyword>
<dbReference type="GO" id="GO:0003700">
    <property type="term" value="F:DNA-binding transcription factor activity"/>
    <property type="evidence" value="ECO:0007669"/>
    <property type="project" value="InterPro"/>
</dbReference>
<dbReference type="SUPFAM" id="SSF46689">
    <property type="entry name" value="Homeodomain-like"/>
    <property type="match status" value="1"/>
</dbReference>
<dbReference type="Pfam" id="PF12833">
    <property type="entry name" value="HTH_18"/>
    <property type="match status" value="1"/>
</dbReference>
<gene>
    <name evidence="6" type="ORF">EV378_6192</name>
</gene>
<dbReference type="InterPro" id="IPR018060">
    <property type="entry name" value="HTH_AraC"/>
</dbReference>
<dbReference type="InterPro" id="IPR009057">
    <property type="entry name" value="Homeodomain-like_sf"/>
</dbReference>
<keyword evidence="2" id="KW-0238">DNA-binding</keyword>
<dbReference type="InterPro" id="IPR018062">
    <property type="entry name" value="HTH_AraC-typ_CS"/>
</dbReference>
<evidence type="ECO:0000256" key="3">
    <source>
        <dbReference type="ARBA" id="ARBA00023159"/>
    </source>
</evidence>
<dbReference type="Pfam" id="PF14525">
    <property type="entry name" value="AraC_binding_2"/>
    <property type="match status" value="1"/>
</dbReference>
<proteinExistence type="predicted"/>
<dbReference type="PANTHER" id="PTHR46796:SF6">
    <property type="entry name" value="ARAC SUBFAMILY"/>
    <property type="match status" value="1"/>
</dbReference>
<dbReference type="Proteomes" id="UP000295560">
    <property type="component" value="Unassembled WGS sequence"/>
</dbReference>
<dbReference type="SUPFAM" id="SSF51215">
    <property type="entry name" value="Regulatory protein AraC"/>
    <property type="match status" value="1"/>
</dbReference>
<dbReference type="InterPro" id="IPR035418">
    <property type="entry name" value="AraC-bd_2"/>
</dbReference>
<evidence type="ECO:0000259" key="5">
    <source>
        <dbReference type="PROSITE" id="PS01124"/>
    </source>
</evidence>
<evidence type="ECO:0000256" key="4">
    <source>
        <dbReference type="ARBA" id="ARBA00023163"/>
    </source>
</evidence>